<feature type="compositionally biased region" description="Low complexity" evidence="1">
    <location>
        <begin position="85"/>
        <end position="98"/>
    </location>
</feature>
<feature type="compositionally biased region" description="Basic and acidic residues" evidence="1">
    <location>
        <begin position="122"/>
        <end position="133"/>
    </location>
</feature>
<accession>A0ABQ9W7L6</accession>
<dbReference type="Proteomes" id="UP001266305">
    <property type="component" value="Unassembled WGS sequence"/>
</dbReference>
<sequence length="156" mass="17320">MRAQRAPNTSLDELWKYFANPDTWNVKLSGGQESRCLAHLTGACCVLQDGWSQYHFVASSSTIERDRQRPYSSSRTPSISPVRVSPNNRSASAPASPREMISLKERKTDYECTGSNAAYHGAKGEHTSRKDAMTGRSLDAQTLLGEECEEQEAEFS</sequence>
<comment type="caution">
    <text evidence="2">The sequence shown here is derived from an EMBL/GenBank/DDBJ whole genome shotgun (WGS) entry which is preliminary data.</text>
</comment>
<evidence type="ECO:0000256" key="1">
    <source>
        <dbReference type="SAM" id="MobiDB-lite"/>
    </source>
</evidence>
<keyword evidence="3" id="KW-1185">Reference proteome</keyword>
<feature type="region of interest" description="Disordered" evidence="1">
    <location>
        <begin position="114"/>
        <end position="135"/>
    </location>
</feature>
<evidence type="ECO:0000313" key="3">
    <source>
        <dbReference type="Proteomes" id="UP001266305"/>
    </source>
</evidence>
<feature type="compositionally biased region" description="Polar residues" evidence="1">
    <location>
        <begin position="70"/>
        <end position="79"/>
    </location>
</feature>
<protein>
    <submittedName>
        <fullName evidence="2">Catenin delta-2</fullName>
    </submittedName>
</protein>
<feature type="region of interest" description="Disordered" evidence="1">
    <location>
        <begin position="61"/>
        <end position="101"/>
    </location>
</feature>
<proteinExistence type="predicted"/>
<reference evidence="2 3" key="1">
    <citation type="submission" date="2023-05" db="EMBL/GenBank/DDBJ databases">
        <title>B98-5 Cell Line De Novo Hybrid Assembly: An Optical Mapping Approach.</title>
        <authorList>
            <person name="Kananen K."/>
            <person name="Auerbach J.A."/>
            <person name="Kautto E."/>
            <person name="Blachly J.S."/>
        </authorList>
    </citation>
    <scope>NUCLEOTIDE SEQUENCE [LARGE SCALE GENOMIC DNA]</scope>
    <source>
        <strain evidence="2">B95-8</strain>
        <tissue evidence="2">Cell line</tissue>
    </source>
</reference>
<name>A0ABQ9W7L6_SAGOE</name>
<dbReference type="EMBL" id="JASSZA010000002">
    <property type="protein sequence ID" value="KAK2117616.1"/>
    <property type="molecule type" value="Genomic_DNA"/>
</dbReference>
<evidence type="ECO:0000313" key="2">
    <source>
        <dbReference type="EMBL" id="KAK2117616.1"/>
    </source>
</evidence>
<feature type="non-terminal residue" evidence="2">
    <location>
        <position position="156"/>
    </location>
</feature>
<organism evidence="2 3">
    <name type="scientific">Saguinus oedipus</name>
    <name type="common">Cotton-top tamarin</name>
    <name type="synonym">Oedipomidas oedipus</name>
    <dbReference type="NCBI Taxonomy" id="9490"/>
    <lineage>
        <taxon>Eukaryota</taxon>
        <taxon>Metazoa</taxon>
        <taxon>Chordata</taxon>
        <taxon>Craniata</taxon>
        <taxon>Vertebrata</taxon>
        <taxon>Euteleostomi</taxon>
        <taxon>Mammalia</taxon>
        <taxon>Eutheria</taxon>
        <taxon>Euarchontoglires</taxon>
        <taxon>Primates</taxon>
        <taxon>Haplorrhini</taxon>
        <taxon>Platyrrhini</taxon>
        <taxon>Cebidae</taxon>
        <taxon>Callitrichinae</taxon>
        <taxon>Saguinus</taxon>
    </lineage>
</organism>
<gene>
    <name evidence="2" type="primary">CTNND2_1</name>
    <name evidence="2" type="ORF">P7K49_004502</name>
</gene>